<proteinExistence type="predicted"/>
<name>A0ABZ0EB78_9BURK</name>
<evidence type="ECO:0000313" key="3">
    <source>
        <dbReference type="Proteomes" id="UP001302652"/>
    </source>
</evidence>
<dbReference type="InterPro" id="IPR017791">
    <property type="entry name" value="UAAP2"/>
</dbReference>
<feature type="domain" description="DUF1989" evidence="1">
    <location>
        <begin position="15"/>
        <end position="180"/>
    </location>
</feature>
<accession>A0ABZ0EB78</accession>
<dbReference type="Proteomes" id="UP001302652">
    <property type="component" value="Chromosome 3"/>
</dbReference>
<reference evidence="2 3" key="1">
    <citation type="submission" date="2023-10" db="EMBL/GenBank/DDBJ databases">
        <title>Surface-active antibiotics is a multifunctional adaptation for post-fire microbes.</title>
        <authorList>
            <person name="Liu M.D."/>
            <person name="Du Y."/>
            <person name="Koupaei S.K."/>
            <person name="Kim N.R."/>
            <person name="Zhang W."/>
            <person name="Traxler M.F."/>
        </authorList>
    </citation>
    <scope>NUCLEOTIDE SEQUENCE [LARGE SCALE GENOMIC DNA]</scope>
    <source>
        <strain evidence="2 3">F3</strain>
    </source>
</reference>
<dbReference type="EMBL" id="CP136511">
    <property type="protein sequence ID" value="WOD14464.1"/>
    <property type="molecule type" value="Genomic_DNA"/>
</dbReference>
<protein>
    <submittedName>
        <fullName evidence="2">DUF1989 domain-containing protein</fullName>
    </submittedName>
</protein>
<dbReference type="PANTHER" id="PTHR31527:SF0">
    <property type="entry name" value="RE64534P"/>
    <property type="match status" value="1"/>
</dbReference>
<dbReference type="Pfam" id="PF09347">
    <property type="entry name" value="DUF1989"/>
    <property type="match status" value="1"/>
</dbReference>
<gene>
    <name evidence="2" type="ORF">RW095_03070</name>
</gene>
<sequence>MMGTSAFTDLVLDVVIPARSPWSHVLRRGQKLRLIDVEGQQAVDALFYSAADTAQRYSAQDTVREQGSAYIGLGTRLVSNQGAVMAQVVEDSSGRHDTLAGCCSCESNVVRFGEATRYQHACRENFVLELGRYGMGKRDIAPNVNFFMNVPIDDAGNFAVLDGISPPGSYIDLVAEMDLLCVFSNCPQINNPSNDFNPTPVRVMIWDAAPQPA</sequence>
<dbReference type="InterPro" id="IPR018959">
    <property type="entry name" value="DUF1989"/>
</dbReference>
<organism evidence="2 3">
    <name type="scientific">Paraburkholderia kirstenboschensis</name>
    <dbReference type="NCBI Taxonomy" id="1245436"/>
    <lineage>
        <taxon>Bacteria</taxon>
        <taxon>Pseudomonadati</taxon>
        <taxon>Pseudomonadota</taxon>
        <taxon>Betaproteobacteria</taxon>
        <taxon>Burkholderiales</taxon>
        <taxon>Burkholderiaceae</taxon>
        <taxon>Paraburkholderia</taxon>
    </lineage>
</organism>
<keyword evidence="3" id="KW-1185">Reference proteome</keyword>
<evidence type="ECO:0000259" key="1">
    <source>
        <dbReference type="Pfam" id="PF09347"/>
    </source>
</evidence>
<dbReference type="RefSeq" id="WP_216675003.1">
    <property type="nucleotide sequence ID" value="NZ_CP136511.1"/>
</dbReference>
<dbReference type="PANTHER" id="PTHR31527">
    <property type="entry name" value="RE64534P"/>
    <property type="match status" value="1"/>
</dbReference>
<dbReference type="NCBIfam" id="TIGR03424">
    <property type="entry name" value="urea_degr_1"/>
    <property type="match status" value="1"/>
</dbReference>
<evidence type="ECO:0000313" key="2">
    <source>
        <dbReference type="EMBL" id="WOD14464.1"/>
    </source>
</evidence>